<feature type="compositionally biased region" description="Basic and acidic residues" evidence="3">
    <location>
        <begin position="497"/>
        <end position="518"/>
    </location>
</feature>
<dbReference type="RefSeq" id="WP_068886168.1">
    <property type="nucleotide sequence ID" value="NZ_CBCRUU010000023.1"/>
</dbReference>
<dbReference type="STRING" id="1891224.BBP83_14835"/>
<evidence type="ECO:0000256" key="3">
    <source>
        <dbReference type="SAM" id="MobiDB-lite"/>
    </source>
</evidence>
<dbReference type="Pfam" id="PF03389">
    <property type="entry name" value="MobA_MobL"/>
    <property type="match status" value="1"/>
</dbReference>
<organism evidence="5 6">
    <name type="scientific">Acinetobacter celticus</name>
    <dbReference type="NCBI Taxonomy" id="1891224"/>
    <lineage>
        <taxon>Bacteria</taxon>
        <taxon>Pseudomonadati</taxon>
        <taxon>Pseudomonadota</taxon>
        <taxon>Gammaproteobacteria</taxon>
        <taxon>Moraxellales</taxon>
        <taxon>Moraxellaceae</taxon>
        <taxon>Acinetobacter</taxon>
    </lineage>
</organism>
<name>A0A1C3CYP4_9GAMM</name>
<keyword evidence="6" id="KW-1185">Reference proteome</keyword>
<comment type="similarity">
    <text evidence="1">Belongs to the MobA/MobL family.</text>
</comment>
<feature type="region of interest" description="Disordered" evidence="3">
    <location>
        <begin position="495"/>
        <end position="518"/>
    </location>
</feature>
<protein>
    <recommendedName>
        <fullName evidence="4">MobA/MobL protein domain-containing protein</fullName>
    </recommendedName>
</protein>
<evidence type="ECO:0000313" key="6">
    <source>
        <dbReference type="Proteomes" id="UP000186553"/>
    </source>
</evidence>
<dbReference type="AlphaFoldDB" id="A0A1C3CYP4"/>
<sequence>MFYADLKHNVKNKTNSRGKKAPTSANGFFYITRTAHFSKSKTGEEVEWVKSGNMPEYAKSDPKKFWVNADRFEQEKGRTSSTLTIALPNHISKKQRIELVQKFIDEFANKNGFAFTCAIHNHKSSIENKDQPHLHFMYSERPTLNNEDMHPKQFFARYNAKNPDRGGVRKLSADALGFGKNHVDHIRKTTENLINDYLSEHAPTKKIILKDVEIEVPSQVSCLSNREYNKKFGTQLKDVEQLPRWKVQDPKYTEEIADKLEAIRAVREHNNMQLYSKYYEAELARTAPEAETRTAAEVSAAPQVPILSETQKPQISAESEAFKFSETLDVERLEKAVSFDEKLLRVMQSVRDFADYDSTQNIKAQDVRYGYSQNADNKVFVFNVADVSETRLNERFKENYTNYCGNMLNALETHYSAKIDTLKESFSLSISDFDLKSVIAYHEQHEKILAQIVEPIKGFWLKSENEVFKTQLVSLENKEILINSVLDQAKQFKSSHRKEAPAAEQNKPKIESQNRLEF</sequence>
<evidence type="ECO:0000256" key="2">
    <source>
        <dbReference type="ARBA" id="ARBA00022971"/>
    </source>
</evidence>
<dbReference type="Gene3D" id="3.30.930.30">
    <property type="match status" value="1"/>
</dbReference>
<accession>A0A1C3CYP4</accession>
<evidence type="ECO:0000313" key="5">
    <source>
        <dbReference type="EMBL" id="ODA13881.1"/>
    </source>
</evidence>
<proteinExistence type="inferred from homology"/>
<keyword evidence="2" id="KW-0184">Conjugation</keyword>
<evidence type="ECO:0000259" key="4">
    <source>
        <dbReference type="Pfam" id="PF03389"/>
    </source>
</evidence>
<evidence type="ECO:0000256" key="1">
    <source>
        <dbReference type="ARBA" id="ARBA00010873"/>
    </source>
</evidence>
<dbReference type="Proteomes" id="UP000186553">
    <property type="component" value="Unassembled WGS sequence"/>
</dbReference>
<comment type="caution">
    <text evidence="5">The sequence shown here is derived from an EMBL/GenBank/DDBJ whole genome shotgun (WGS) entry which is preliminary data.</text>
</comment>
<feature type="domain" description="MobA/MobL protein" evidence="4">
    <location>
        <begin position="33"/>
        <end position="207"/>
    </location>
</feature>
<dbReference type="EMBL" id="MBDL01000007">
    <property type="protein sequence ID" value="ODA13881.1"/>
    <property type="molecule type" value="Genomic_DNA"/>
</dbReference>
<dbReference type="InterPro" id="IPR005053">
    <property type="entry name" value="MobA_MobL"/>
</dbReference>
<dbReference type="OrthoDB" id="1634048at2"/>
<reference evidence="5 6" key="1">
    <citation type="submission" date="2016-07" db="EMBL/GenBank/DDBJ databases">
        <title>Acinetobacter sp. ANC 4603.</title>
        <authorList>
            <person name="Radolfova-Krizova L."/>
            <person name="Nemec A."/>
        </authorList>
    </citation>
    <scope>NUCLEOTIDE SEQUENCE [LARGE SCALE GENOMIC DNA]</scope>
    <source>
        <strain evidence="5 6">ANC 4603</strain>
    </source>
</reference>
<gene>
    <name evidence="5" type="ORF">BBP83_14835</name>
</gene>